<dbReference type="Gene3D" id="2.60.120.10">
    <property type="entry name" value="Jelly Rolls"/>
    <property type="match status" value="1"/>
</dbReference>
<dbReference type="PANTHER" id="PTHR31238">
    <property type="entry name" value="GERMIN-LIKE PROTEIN SUBFAMILY 3 MEMBER 3"/>
    <property type="match status" value="1"/>
</dbReference>
<dbReference type="AlphaFoldDB" id="A0AAW1NTP8"/>
<feature type="binding site" evidence="7">
    <location>
        <position position="102"/>
    </location>
    <ligand>
        <name>oxalate</name>
        <dbReference type="ChEBI" id="CHEBI:30623"/>
    </ligand>
</feature>
<accession>A0AAW1NTP8</accession>
<reference evidence="11 12" key="1">
    <citation type="journal article" date="2024" name="Nat. Commun.">
        <title>Phylogenomics reveals the evolutionary origins of lichenization in chlorophyte algae.</title>
        <authorList>
            <person name="Puginier C."/>
            <person name="Libourel C."/>
            <person name="Otte J."/>
            <person name="Skaloud P."/>
            <person name="Haon M."/>
            <person name="Grisel S."/>
            <person name="Petersen M."/>
            <person name="Berrin J.G."/>
            <person name="Delaux P.M."/>
            <person name="Dal Grande F."/>
            <person name="Keller J."/>
        </authorList>
    </citation>
    <scope>NUCLEOTIDE SEQUENCE [LARGE SCALE GENOMIC DNA]</scope>
    <source>
        <strain evidence="11 12">SAG 2036</strain>
    </source>
</reference>
<evidence type="ECO:0000256" key="8">
    <source>
        <dbReference type="PIRSR" id="PIRSR601929-2"/>
    </source>
</evidence>
<feature type="chain" id="PRO_5043113103" description="Germin-like protein" evidence="9">
    <location>
        <begin position="23"/>
        <end position="246"/>
    </location>
</feature>
<keyword evidence="9" id="KW-0732">Signal</keyword>
<dbReference type="InterPro" id="IPR006045">
    <property type="entry name" value="Cupin_1"/>
</dbReference>
<dbReference type="InterPro" id="IPR011051">
    <property type="entry name" value="RmlC_Cupin_sf"/>
</dbReference>
<dbReference type="EMBL" id="JALJOQ010000142">
    <property type="protein sequence ID" value="KAK9794065.1"/>
    <property type="molecule type" value="Genomic_DNA"/>
</dbReference>
<feature type="binding site" evidence="8">
    <location>
        <position position="105"/>
    </location>
    <ligand>
        <name>Mn(2+)</name>
        <dbReference type="ChEBI" id="CHEBI:29035"/>
    </ligand>
</feature>
<organism evidence="11 12">
    <name type="scientific">Symbiochloris irregularis</name>
    <dbReference type="NCBI Taxonomy" id="706552"/>
    <lineage>
        <taxon>Eukaryota</taxon>
        <taxon>Viridiplantae</taxon>
        <taxon>Chlorophyta</taxon>
        <taxon>core chlorophytes</taxon>
        <taxon>Trebouxiophyceae</taxon>
        <taxon>Trebouxiales</taxon>
        <taxon>Trebouxiaceae</taxon>
        <taxon>Symbiochloris</taxon>
    </lineage>
</organism>
<evidence type="ECO:0000259" key="10">
    <source>
        <dbReference type="SMART" id="SM00835"/>
    </source>
</evidence>
<dbReference type="SMART" id="SM00835">
    <property type="entry name" value="Cupin_1"/>
    <property type="match status" value="1"/>
</dbReference>
<dbReference type="SUPFAM" id="SSF51182">
    <property type="entry name" value="RmlC-like cupins"/>
    <property type="match status" value="1"/>
</dbReference>
<feature type="binding site" evidence="8">
    <location>
        <position position="112"/>
    </location>
    <ligand>
        <name>Mn(2+)</name>
        <dbReference type="ChEBI" id="CHEBI:29035"/>
    </ligand>
</feature>
<keyword evidence="3 9" id="KW-0052">Apoplast</keyword>
<feature type="binding site" evidence="7">
    <location>
        <position position="112"/>
    </location>
    <ligand>
        <name>oxalate</name>
        <dbReference type="ChEBI" id="CHEBI:30623"/>
    </ligand>
</feature>
<dbReference type="Proteomes" id="UP001465755">
    <property type="component" value="Unassembled WGS sequence"/>
</dbReference>
<dbReference type="InterPro" id="IPR014710">
    <property type="entry name" value="RmlC-like_jellyroll"/>
</dbReference>
<evidence type="ECO:0000256" key="7">
    <source>
        <dbReference type="PIRSR" id="PIRSR601929-1"/>
    </source>
</evidence>
<evidence type="ECO:0000256" key="2">
    <source>
        <dbReference type="ARBA" id="ARBA00007456"/>
    </source>
</evidence>
<feature type="domain" description="Cupin type-1" evidence="10">
    <location>
        <begin position="52"/>
        <end position="204"/>
    </location>
</feature>
<keyword evidence="6 7" id="KW-0464">Manganese</keyword>
<gene>
    <name evidence="11" type="ORF">WJX73_003686</name>
</gene>
<name>A0AAW1NTP8_9CHLO</name>
<sequence length="246" mass="26564">MAQSHALAMALAFAAMFAIATAQPFMFEAGKFQTGVQEAAARREDNYSGFVFNFNDAKPSAADDTPNGNLILNQVATNPFLSTLPGDGNGQTLITLGPCSGNTPHSHPRGSEISFMLYGSIEFGMVEENSGQNRLVIANITQNETIHIPTGIMHFSFNYQCEPAAFLANFATKDPGTQTTWNSLMRIPTHILNSATTIPERLINGLKQFPQVTAPGTGGEECLRRCNINQQTANKLTPLNATELLP</sequence>
<dbReference type="Pfam" id="PF00190">
    <property type="entry name" value="Cupin_1"/>
    <property type="match status" value="1"/>
</dbReference>
<keyword evidence="5 7" id="KW-0479">Metal-binding</keyword>
<keyword evidence="12" id="KW-1185">Reference proteome</keyword>
<comment type="subcellular location">
    <subcellularLocation>
        <location evidence="1 9">Secreted</location>
        <location evidence="1 9">Extracellular space</location>
        <location evidence="1 9">Apoplast</location>
    </subcellularLocation>
</comment>
<feature type="binding site" evidence="8">
    <location>
        <position position="107"/>
    </location>
    <ligand>
        <name>Mn(2+)</name>
        <dbReference type="ChEBI" id="CHEBI:29035"/>
    </ligand>
</feature>
<protein>
    <recommendedName>
        <fullName evidence="9">Germin-like protein</fullName>
    </recommendedName>
</protein>
<comment type="similarity">
    <text evidence="2 9">Belongs to the germin family.</text>
</comment>
<keyword evidence="4 9" id="KW-0964">Secreted</keyword>
<feature type="binding site" evidence="8">
    <location>
        <position position="154"/>
    </location>
    <ligand>
        <name>Mn(2+)</name>
        <dbReference type="ChEBI" id="CHEBI:29035"/>
    </ligand>
</feature>
<evidence type="ECO:0000256" key="4">
    <source>
        <dbReference type="ARBA" id="ARBA00022525"/>
    </source>
</evidence>
<evidence type="ECO:0000256" key="6">
    <source>
        <dbReference type="ARBA" id="ARBA00023211"/>
    </source>
</evidence>
<dbReference type="GO" id="GO:0030145">
    <property type="term" value="F:manganese ion binding"/>
    <property type="evidence" value="ECO:0007669"/>
    <property type="project" value="UniProtKB-UniRule"/>
</dbReference>
<dbReference type="InterPro" id="IPR001929">
    <property type="entry name" value="Germin"/>
</dbReference>
<evidence type="ECO:0000256" key="1">
    <source>
        <dbReference type="ARBA" id="ARBA00004271"/>
    </source>
</evidence>
<evidence type="ECO:0000313" key="12">
    <source>
        <dbReference type="Proteomes" id="UP001465755"/>
    </source>
</evidence>
<comment type="caution">
    <text evidence="11">The sequence shown here is derived from an EMBL/GenBank/DDBJ whole genome shotgun (WGS) entry which is preliminary data.</text>
</comment>
<dbReference type="GO" id="GO:0048046">
    <property type="term" value="C:apoplast"/>
    <property type="evidence" value="ECO:0007669"/>
    <property type="project" value="UniProtKB-SubCell"/>
</dbReference>
<feature type="signal peptide" evidence="9">
    <location>
        <begin position="1"/>
        <end position="22"/>
    </location>
</feature>
<dbReference type="PRINTS" id="PR00325">
    <property type="entry name" value="GERMIN"/>
</dbReference>
<proteinExistence type="inferred from homology"/>
<evidence type="ECO:0000256" key="3">
    <source>
        <dbReference type="ARBA" id="ARBA00022523"/>
    </source>
</evidence>
<evidence type="ECO:0000256" key="5">
    <source>
        <dbReference type="ARBA" id="ARBA00022723"/>
    </source>
</evidence>
<evidence type="ECO:0000313" key="11">
    <source>
        <dbReference type="EMBL" id="KAK9794065.1"/>
    </source>
</evidence>
<evidence type="ECO:0000256" key="9">
    <source>
        <dbReference type="RuleBase" id="RU366015"/>
    </source>
</evidence>
<feature type="binding site" evidence="7">
    <location>
        <position position="107"/>
    </location>
    <ligand>
        <name>oxalate</name>
        <dbReference type="ChEBI" id="CHEBI:30623"/>
    </ligand>
</feature>